<keyword evidence="4" id="KW-1185">Reference proteome</keyword>
<dbReference type="PANTHER" id="PTHR47817">
    <property type="entry name" value="OS04G0686300 PROTEIN"/>
    <property type="match status" value="1"/>
</dbReference>
<proteinExistence type="inferred from homology"/>
<protein>
    <recommendedName>
        <fullName evidence="2">UPF0235 protein RJ53_00790</fullName>
    </recommendedName>
</protein>
<dbReference type="OrthoDB" id="53248at2157"/>
<dbReference type="HAMAP" id="MF_00634">
    <property type="entry name" value="UPF0235"/>
    <property type="match status" value="1"/>
</dbReference>
<dbReference type="PANTHER" id="PTHR47817:SF2">
    <property type="entry name" value="OS04G0686300 PROTEIN"/>
    <property type="match status" value="1"/>
</dbReference>
<reference evidence="3" key="1">
    <citation type="submission" date="2014-12" db="EMBL/GenBank/DDBJ databases">
        <authorList>
            <person name="Huang H.-H."/>
            <person name="Chen S.-C."/>
            <person name="Lai M.-C."/>
        </authorList>
    </citation>
    <scope>NUCLEOTIDE SEQUENCE</scope>
    <source>
        <strain evidence="3">K1F9705b</strain>
    </source>
</reference>
<name>A0A8J7W872_9EURY</name>
<evidence type="ECO:0000256" key="2">
    <source>
        <dbReference type="HAMAP-Rule" id="MF_00634"/>
    </source>
</evidence>
<organism evidence="3 4">
    <name type="scientific">Methanocalculus chunghsingensis</name>
    <dbReference type="NCBI Taxonomy" id="156457"/>
    <lineage>
        <taxon>Archaea</taxon>
        <taxon>Methanobacteriati</taxon>
        <taxon>Methanobacteriota</taxon>
        <taxon>Stenosarchaea group</taxon>
        <taxon>Methanomicrobia</taxon>
        <taxon>Methanomicrobiales</taxon>
        <taxon>Methanocalculaceae</taxon>
        <taxon>Methanocalculus</taxon>
    </lineage>
</organism>
<evidence type="ECO:0000256" key="1">
    <source>
        <dbReference type="ARBA" id="ARBA00010364"/>
    </source>
</evidence>
<dbReference type="EMBL" id="JWHL01000001">
    <property type="protein sequence ID" value="MBR1368105.1"/>
    <property type="molecule type" value="Genomic_DNA"/>
</dbReference>
<dbReference type="Gene3D" id="3.30.1200.10">
    <property type="entry name" value="YggU-like"/>
    <property type="match status" value="1"/>
</dbReference>
<accession>A0A8J7W872</accession>
<dbReference type="InterPro" id="IPR003746">
    <property type="entry name" value="DUF167"/>
</dbReference>
<sequence length="105" mass="11183">MPSFTDAIRKVGSGLHISCEVQAGGRENLFPSGYNCWRGTIGITITAPPVDGRANAAIILLIADVMGVPRSSISIVSGHHSNRKVIRIDGLSLSDCIHTLDPLFE</sequence>
<dbReference type="AlphaFoldDB" id="A0A8J7W872"/>
<gene>
    <name evidence="3" type="ORF">RJ53_00790</name>
</gene>
<comment type="caution">
    <text evidence="3">The sequence shown here is derived from an EMBL/GenBank/DDBJ whole genome shotgun (WGS) entry which is preliminary data.</text>
</comment>
<evidence type="ECO:0000313" key="4">
    <source>
        <dbReference type="Proteomes" id="UP000730161"/>
    </source>
</evidence>
<dbReference type="SMART" id="SM01152">
    <property type="entry name" value="DUF167"/>
    <property type="match status" value="1"/>
</dbReference>
<dbReference type="Proteomes" id="UP000730161">
    <property type="component" value="Unassembled WGS sequence"/>
</dbReference>
<dbReference type="SUPFAM" id="SSF69786">
    <property type="entry name" value="YggU-like"/>
    <property type="match status" value="1"/>
</dbReference>
<dbReference type="Pfam" id="PF02594">
    <property type="entry name" value="DUF167"/>
    <property type="match status" value="1"/>
</dbReference>
<comment type="similarity">
    <text evidence="1 2">Belongs to the UPF0235 family.</text>
</comment>
<dbReference type="NCBIfam" id="TIGR00251">
    <property type="entry name" value="DUF167 family protein"/>
    <property type="match status" value="1"/>
</dbReference>
<dbReference type="InterPro" id="IPR036591">
    <property type="entry name" value="YggU-like_sf"/>
</dbReference>
<evidence type="ECO:0000313" key="3">
    <source>
        <dbReference type="EMBL" id="MBR1368105.1"/>
    </source>
</evidence>